<dbReference type="Proteomes" id="UP000288953">
    <property type="component" value="Chromosome"/>
</dbReference>
<keyword evidence="2" id="KW-1185">Reference proteome</keyword>
<evidence type="ECO:0000313" key="2">
    <source>
        <dbReference type="Proteomes" id="UP000288953"/>
    </source>
</evidence>
<accession>A0ABX5R916</accession>
<organism evidence="1 2">
    <name type="scientific">Candidatus Pseudomonas adelgestsugas</name>
    <dbReference type="NCBI Taxonomy" id="1302376"/>
    <lineage>
        <taxon>Bacteria</taxon>
        <taxon>Pseudomonadati</taxon>
        <taxon>Pseudomonadota</taxon>
        <taxon>Gammaproteobacteria</taxon>
        <taxon>Pseudomonadales</taxon>
        <taxon>Pseudomonadaceae</taxon>
        <taxon>Pseudomonas</taxon>
    </lineage>
</organism>
<evidence type="ECO:0000313" key="1">
    <source>
        <dbReference type="EMBL" id="QAX82058.1"/>
    </source>
</evidence>
<protein>
    <submittedName>
        <fullName evidence="1">Uncharacterized protein</fullName>
    </submittedName>
</protein>
<proteinExistence type="predicted"/>
<dbReference type="EMBL" id="CP026512">
    <property type="protein sequence ID" value="QAX82058.1"/>
    <property type="molecule type" value="Genomic_DNA"/>
</dbReference>
<gene>
    <name evidence="1" type="ORF">C3B55_00738</name>
</gene>
<name>A0ABX5R916_9PSED</name>
<sequence length="81" mass="8942">MHNSGIDMAYKFLSPIELLIDTQVSIGSVTRVKQIIKANPNSVSYLVPVASVLCCCARLLCDTSGCYLLNNSLLIMLHDRR</sequence>
<reference evidence="1 2" key="1">
    <citation type="journal article" date="2018" name="Genome Biol. Evol.">
        <title>Partnering With a Pest: Genomes of Hemlock Woolly Adelgid Symbionts Reveal Atypical Nutritional Provisioning Patterns in Dual-Obligate Bacteria.</title>
        <authorList>
            <person name="Weglarz K.M."/>
            <person name="Havill N.P."/>
            <person name="Burke G.R."/>
            <person name="von Dohlen C.D."/>
        </authorList>
    </citation>
    <scope>NUCLEOTIDE SEQUENCE [LARGE SCALE GENOMIC DNA]</scope>
    <source>
        <strain evidence="1 2">HWA_ENA</strain>
    </source>
</reference>